<dbReference type="SUPFAM" id="SSF101874">
    <property type="entry name" value="YceI-like"/>
    <property type="match status" value="1"/>
</dbReference>
<protein>
    <submittedName>
        <fullName evidence="2">YceI-like domain-containing protein</fullName>
    </submittedName>
</protein>
<dbReference type="Gene3D" id="2.40.128.110">
    <property type="entry name" value="Lipid/polyisoprenoid-binding, YceI-like"/>
    <property type="match status" value="1"/>
</dbReference>
<dbReference type="EMBL" id="FNAI01000001">
    <property type="protein sequence ID" value="SDD24735.1"/>
    <property type="molecule type" value="Genomic_DNA"/>
</dbReference>
<evidence type="ECO:0000313" key="2">
    <source>
        <dbReference type="EMBL" id="SDD24735.1"/>
    </source>
</evidence>
<reference evidence="2 3" key="1">
    <citation type="submission" date="2016-10" db="EMBL/GenBank/DDBJ databases">
        <authorList>
            <person name="de Groot N.N."/>
        </authorList>
    </citation>
    <scope>NUCLEOTIDE SEQUENCE [LARGE SCALE GENOMIC DNA]</scope>
    <source>
        <strain evidence="2 3">47C3B</strain>
    </source>
</reference>
<proteinExistence type="predicted"/>
<evidence type="ECO:0000259" key="1">
    <source>
        <dbReference type="Pfam" id="PF04264"/>
    </source>
</evidence>
<dbReference type="OrthoDB" id="116832at2"/>
<gene>
    <name evidence="2" type="ORF">SAMN05216464_101198</name>
</gene>
<sequence>MKYIVIILLVWFSNQAGQDTYVCKNAKISLFSKAPLEDIDATSNTGTSVLNVATGDMAFSVPIRSFTFEKSLMQEHFNENYMESDKYPNATFKGKIQEKLDVTKDGSYPVNAAGVFEVHGVKQTRTIKGTVTVSKGVVSLASTFIVACKDHNIEIPQLVFQKIAETIQIKVAASYTLYKK</sequence>
<dbReference type="RefSeq" id="WP_091142742.1">
    <property type="nucleotide sequence ID" value="NZ_FNAI01000001.1"/>
</dbReference>
<dbReference type="Pfam" id="PF04264">
    <property type="entry name" value="YceI"/>
    <property type="match status" value="1"/>
</dbReference>
<dbReference type="InterPro" id="IPR007372">
    <property type="entry name" value="Lipid/polyisoprenoid-bd_YceI"/>
</dbReference>
<accession>A0A1G6T8Q1</accession>
<keyword evidence="3" id="KW-1185">Reference proteome</keyword>
<evidence type="ECO:0000313" key="3">
    <source>
        <dbReference type="Proteomes" id="UP000199072"/>
    </source>
</evidence>
<organism evidence="2 3">
    <name type="scientific">Mucilaginibacter pineti</name>
    <dbReference type="NCBI Taxonomy" id="1391627"/>
    <lineage>
        <taxon>Bacteria</taxon>
        <taxon>Pseudomonadati</taxon>
        <taxon>Bacteroidota</taxon>
        <taxon>Sphingobacteriia</taxon>
        <taxon>Sphingobacteriales</taxon>
        <taxon>Sphingobacteriaceae</taxon>
        <taxon>Mucilaginibacter</taxon>
    </lineage>
</organism>
<name>A0A1G6T8Q1_9SPHI</name>
<dbReference type="InterPro" id="IPR036761">
    <property type="entry name" value="TTHA0802/YceI-like_sf"/>
</dbReference>
<dbReference type="AlphaFoldDB" id="A0A1G6T8Q1"/>
<dbReference type="STRING" id="1391627.SAMN05216464_101198"/>
<dbReference type="Proteomes" id="UP000199072">
    <property type="component" value="Unassembled WGS sequence"/>
</dbReference>
<feature type="domain" description="Lipid/polyisoprenoid-binding YceI-like" evidence="1">
    <location>
        <begin position="50"/>
        <end position="173"/>
    </location>
</feature>